<reference evidence="2 3" key="1">
    <citation type="submission" date="2024-06" db="EMBL/GenBank/DDBJ databases">
        <title>Sorghum-associated microbial communities from plants grown in Nebraska, USA.</title>
        <authorList>
            <person name="Schachtman D."/>
        </authorList>
    </citation>
    <scope>NUCLEOTIDE SEQUENCE [LARGE SCALE GENOMIC DNA]</scope>
    <source>
        <strain evidence="2 3">2709</strain>
    </source>
</reference>
<dbReference type="RefSeq" id="WP_354440699.1">
    <property type="nucleotide sequence ID" value="NZ_JBEPSH010000001.1"/>
</dbReference>
<dbReference type="CDD" id="cd07012">
    <property type="entry name" value="PBP2_Bug_TTT"/>
    <property type="match status" value="1"/>
</dbReference>
<dbReference type="Proteomes" id="UP001549320">
    <property type="component" value="Unassembled WGS sequence"/>
</dbReference>
<keyword evidence="2" id="KW-0675">Receptor</keyword>
<evidence type="ECO:0000256" key="1">
    <source>
        <dbReference type="ARBA" id="ARBA00006987"/>
    </source>
</evidence>
<dbReference type="InterPro" id="IPR042100">
    <property type="entry name" value="Bug_dom1"/>
</dbReference>
<dbReference type="InterPro" id="IPR005064">
    <property type="entry name" value="BUG"/>
</dbReference>
<dbReference type="Pfam" id="PF03401">
    <property type="entry name" value="TctC"/>
    <property type="match status" value="1"/>
</dbReference>
<comment type="similarity">
    <text evidence="1">Belongs to the UPF0065 (bug) family.</text>
</comment>
<organism evidence="2 3">
    <name type="scientific">Ottowia thiooxydans</name>
    <dbReference type="NCBI Taxonomy" id="219182"/>
    <lineage>
        <taxon>Bacteria</taxon>
        <taxon>Pseudomonadati</taxon>
        <taxon>Pseudomonadota</taxon>
        <taxon>Betaproteobacteria</taxon>
        <taxon>Burkholderiales</taxon>
        <taxon>Comamonadaceae</taxon>
        <taxon>Ottowia</taxon>
    </lineage>
</organism>
<gene>
    <name evidence="2" type="ORF">ABIE13_000424</name>
</gene>
<keyword evidence="3" id="KW-1185">Reference proteome</keyword>
<accession>A0ABV2Q2U9</accession>
<protein>
    <submittedName>
        <fullName evidence="2">Tripartite-type tricarboxylate transporter receptor subunit TctC</fullName>
    </submittedName>
</protein>
<evidence type="ECO:0000313" key="2">
    <source>
        <dbReference type="EMBL" id="MET4575327.1"/>
    </source>
</evidence>
<name>A0ABV2Q2U9_9BURK</name>
<dbReference type="EMBL" id="JBEPSH010000001">
    <property type="protein sequence ID" value="MET4575327.1"/>
    <property type="molecule type" value="Genomic_DNA"/>
</dbReference>
<proteinExistence type="inferred from homology"/>
<dbReference type="Gene3D" id="3.40.190.10">
    <property type="entry name" value="Periplasmic binding protein-like II"/>
    <property type="match status" value="1"/>
</dbReference>
<dbReference type="SUPFAM" id="SSF53850">
    <property type="entry name" value="Periplasmic binding protein-like II"/>
    <property type="match status" value="1"/>
</dbReference>
<evidence type="ECO:0000313" key="3">
    <source>
        <dbReference type="Proteomes" id="UP001549320"/>
    </source>
</evidence>
<dbReference type="PANTHER" id="PTHR42928:SF5">
    <property type="entry name" value="BLR1237 PROTEIN"/>
    <property type="match status" value="1"/>
</dbReference>
<comment type="caution">
    <text evidence="2">The sequence shown here is derived from an EMBL/GenBank/DDBJ whole genome shotgun (WGS) entry which is preliminary data.</text>
</comment>
<dbReference type="Gene3D" id="3.40.190.150">
    <property type="entry name" value="Bordetella uptake gene, domain 1"/>
    <property type="match status" value="1"/>
</dbReference>
<sequence>MKRRDFLATLGSIAAASQSFASQPYSFSGKQLRFCIPYNAGGVADVSGRIGLEGLQAALGSGPVVLDNRPGANGNIGTEYVSRQPADGTNFLVIPSSQLTTNAFVPELRIKGLDVLERFVPVVPLADIPLVLMVNAESGVKSLADFTRRAKTSELRFGNPGVGTPHHLAALLLEKHTGVRMIHVAYKGGSPMVADLAGQHLDAVFSSWSTAHGLVASGKLKPLGSLQSGAAFNNLPSLNAELGGTSVPTWSGVFAVAGSPDSAMEAVNQATLAALRSPKLEERFKELGIVPIPMSRAECLAKLKEEARFMKTFLAQVQIDFSK</sequence>
<dbReference type="PANTHER" id="PTHR42928">
    <property type="entry name" value="TRICARBOXYLATE-BINDING PROTEIN"/>
    <property type="match status" value="1"/>
</dbReference>
<dbReference type="PIRSF" id="PIRSF017082">
    <property type="entry name" value="YflP"/>
    <property type="match status" value="1"/>
</dbReference>